<dbReference type="InterPro" id="IPR046342">
    <property type="entry name" value="CBS_dom_sf"/>
</dbReference>
<sequence>MHTLNLSPKPLAQLAMPPRLVTPPRPRLTAASPALEVLTDFSRHAPRTIPPEMGVDEAHLMMRHGGIRLLLVVDDRQRCIGVLAAREVIGGRRITLAMQQHDLPRGEITVGMIMTPWHKLAAMSLEQLASLTIEDLLLSLEAMTDQHLLVTERDDQGGDWIRGLVSAADIRRAVGAGDSASQGMPLAHSFADICRVVTGHEL</sequence>
<dbReference type="EMBL" id="FNIV01000002">
    <property type="protein sequence ID" value="SDN90604.1"/>
    <property type="molecule type" value="Genomic_DNA"/>
</dbReference>
<evidence type="ECO:0000313" key="4">
    <source>
        <dbReference type="Proteomes" id="UP000199075"/>
    </source>
</evidence>
<dbReference type="InterPro" id="IPR000644">
    <property type="entry name" value="CBS_dom"/>
</dbReference>
<dbReference type="Proteomes" id="UP000199075">
    <property type="component" value="Unassembled WGS sequence"/>
</dbReference>
<dbReference type="PROSITE" id="PS51371">
    <property type="entry name" value="CBS"/>
    <property type="match status" value="1"/>
</dbReference>
<dbReference type="STRING" id="419597.SAMN04487957_102342"/>
<keyword evidence="1" id="KW-0129">CBS domain</keyword>
<keyword evidence="4" id="KW-1185">Reference proteome</keyword>
<evidence type="ECO:0000256" key="1">
    <source>
        <dbReference type="PROSITE-ProRule" id="PRU00703"/>
    </source>
</evidence>
<dbReference type="Gene3D" id="3.10.580.10">
    <property type="entry name" value="CBS-domain"/>
    <property type="match status" value="1"/>
</dbReference>
<feature type="domain" description="CBS" evidence="2">
    <location>
        <begin position="41"/>
        <end position="103"/>
    </location>
</feature>
<reference evidence="4" key="1">
    <citation type="submission" date="2016-10" db="EMBL/GenBank/DDBJ databases">
        <authorList>
            <person name="Varghese N."/>
            <person name="Submissions S."/>
        </authorList>
    </citation>
    <scope>NUCLEOTIDE SEQUENCE [LARGE SCALE GENOMIC DNA]</scope>
    <source>
        <strain evidence="4">CGMCC 1.6444</strain>
    </source>
</reference>
<gene>
    <name evidence="3" type="ORF">SAMN04487957_102342</name>
</gene>
<proteinExistence type="predicted"/>
<organism evidence="3 4">
    <name type="scientific">Halomonas shengliensis</name>
    <dbReference type="NCBI Taxonomy" id="419597"/>
    <lineage>
        <taxon>Bacteria</taxon>
        <taxon>Pseudomonadati</taxon>
        <taxon>Pseudomonadota</taxon>
        <taxon>Gammaproteobacteria</taxon>
        <taxon>Oceanospirillales</taxon>
        <taxon>Halomonadaceae</taxon>
        <taxon>Halomonas</taxon>
    </lineage>
</organism>
<dbReference type="RefSeq" id="WP_089677190.1">
    <property type="nucleotide sequence ID" value="NZ_FNIV01000002.1"/>
</dbReference>
<evidence type="ECO:0000313" key="3">
    <source>
        <dbReference type="EMBL" id="SDN90604.1"/>
    </source>
</evidence>
<name>A0A1H0F7I3_9GAMM</name>
<dbReference type="Pfam" id="PF00571">
    <property type="entry name" value="CBS"/>
    <property type="match status" value="1"/>
</dbReference>
<dbReference type="AlphaFoldDB" id="A0A1H0F7I3"/>
<evidence type="ECO:0000259" key="2">
    <source>
        <dbReference type="PROSITE" id="PS51371"/>
    </source>
</evidence>
<protein>
    <submittedName>
        <fullName evidence="3">CBS domain-containing protein</fullName>
    </submittedName>
</protein>
<accession>A0A1H0F7I3</accession>
<dbReference type="SUPFAM" id="SSF54631">
    <property type="entry name" value="CBS-domain pair"/>
    <property type="match status" value="1"/>
</dbReference>
<dbReference type="OrthoDB" id="6181416at2"/>